<organism evidence="1 2">
    <name type="scientific">Candidatus Thiodiazotropha endolucinida</name>
    <dbReference type="NCBI Taxonomy" id="1655433"/>
    <lineage>
        <taxon>Bacteria</taxon>
        <taxon>Pseudomonadati</taxon>
        <taxon>Pseudomonadota</taxon>
        <taxon>Gammaproteobacteria</taxon>
        <taxon>Chromatiales</taxon>
        <taxon>Sedimenticolaceae</taxon>
        <taxon>Candidatus Thiodiazotropha</taxon>
    </lineage>
</organism>
<name>A0A7Z0VI03_9GAMM</name>
<gene>
    <name evidence="1" type="ORF">CODIS_38340</name>
</gene>
<protein>
    <recommendedName>
        <fullName evidence="3">ATPase</fullName>
    </recommendedName>
</protein>
<dbReference type="SUPFAM" id="SSF52540">
    <property type="entry name" value="P-loop containing nucleoside triphosphate hydrolases"/>
    <property type="match status" value="1"/>
</dbReference>
<accession>A0A7Z0VI03</accession>
<dbReference type="EMBL" id="MARB01000031">
    <property type="protein sequence ID" value="ODJ85938.1"/>
    <property type="molecule type" value="Genomic_DNA"/>
</dbReference>
<reference evidence="1 2" key="1">
    <citation type="submission" date="2016-06" db="EMBL/GenBank/DDBJ databases">
        <title>Genome sequence of endosymbiont of Candidatus Endolucinida thiodiazotropha.</title>
        <authorList>
            <person name="Poehlein A."/>
            <person name="Koenig S."/>
            <person name="Heiden S.E."/>
            <person name="Thuermer A."/>
            <person name="Voget S."/>
            <person name="Daniel R."/>
            <person name="Markert S."/>
            <person name="Gros O."/>
            <person name="Schweder T."/>
        </authorList>
    </citation>
    <scope>NUCLEOTIDE SEQUENCE [LARGE SCALE GENOMIC DNA]</scope>
    <source>
        <strain evidence="1 2">COS</strain>
    </source>
</reference>
<keyword evidence="2" id="KW-1185">Reference proteome</keyword>
<evidence type="ECO:0000313" key="1">
    <source>
        <dbReference type="EMBL" id="ODJ85938.1"/>
    </source>
</evidence>
<evidence type="ECO:0000313" key="2">
    <source>
        <dbReference type="Proteomes" id="UP000094769"/>
    </source>
</evidence>
<dbReference type="OrthoDB" id="9777291at2"/>
<evidence type="ECO:0008006" key="3">
    <source>
        <dbReference type="Google" id="ProtNLM"/>
    </source>
</evidence>
<dbReference type="AlphaFoldDB" id="A0A7Z0VI03"/>
<comment type="caution">
    <text evidence="1">The sequence shown here is derived from an EMBL/GenBank/DDBJ whole genome shotgun (WGS) entry which is preliminary data.</text>
</comment>
<dbReference type="Proteomes" id="UP000094769">
    <property type="component" value="Unassembled WGS sequence"/>
</dbReference>
<dbReference type="InterPro" id="IPR027417">
    <property type="entry name" value="P-loop_NTPase"/>
</dbReference>
<dbReference type="Gene3D" id="3.40.50.300">
    <property type="entry name" value="P-loop containing nucleotide triphosphate hydrolases"/>
    <property type="match status" value="1"/>
</dbReference>
<dbReference type="RefSeq" id="WP_069128146.1">
    <property type="nucleotide sequence ID" value="NZ_MARB01000031.1"/>
</dbReference>
<sequence length="288" mass="33467">MRLSVEQFRAWDRKCVTLLGMSGVGKTRLSNLLRRKEWFHYSGDYRIGTRYLDEPILDSIKDQAMSVPLLRDLLRSDSIFIRNNITFHNLKPVSTFLGMLGNPELGGMPLTEFKRRQSLHRQAEIAAMYDVPSFIRKSRMIYGYSHFINDVGGSLCELDEPGLLEFLAEYSLILYIKASEEDETALIARSVSHPKPLYYREAFLDDHLAEYMQINELEYVSLIDPFDFTRWVFPRLFRARIPRYEAIARDYGYTVTTQELSMVNSESDFLQLLEEVIARESSTQSVAL</sequence>
<proteinExistence type="predicted"/>